<proteinExistence type="predicted"/>
<dbReference type="EMBL" id="HE965806">
    <property type="protein sequence ID" value="CCJ53230.1"/>
    <property type="molecule type" value="Genomic_DNA"/>
</dbReference>
<name>A0A0H3P0K3_BORBO</name>
<sequence length="110" mass="12173">MTGHEILLTLRLRGQKPSDVFVMVLDTEPVKRGFMAAEDSINCGGFPEIDISSSDVPNLLDLRCLRGVRVHVCGCDAQRVRAVANRVRDFEPSEILAVADGSIIRWKPKP</sequence>
<dbReference type="KEGG" id="bbh:BN112_1312"/>
<protein>
    <submittedName>
        <fullName evidence="2">Uncharacterized protein</fullName>
    </submittedName>
</protein>
<dbReference type="RefSeq" id="WP_015063609.1">
    <property type="nucleotide sequence ID" value="NC_019382.1"/>
</dbReference>
<dbReference type="Proteomes" id="UP000007564">
    <property type="component" value="Chromosome"/>
</dbReference>
<evidence type="ECO:0000313" key="1">
    <source>
        <dbReference type="EMBL" id="CCJ51962.1"/>
    </source>
</evidence>
<gene>
    <name evidence="1" type="ORF">BN112_0044</name>
    <name evidence="2" type="ORF">BN112_1312</name>
</gene>
<dbReference type="EMBL" id="HE965806">
    <property type="protein sequence ID" value="CCJ51962.1"/>
    <property type="molecule type" value="Genomic_DNA"/>
</dbReference>
<reference evidence="2 3" key="1">
    <citation type="journal article" date="2012" name="BMC Genomics">
        <title>Comparative genomics of the classical Bordetella subspecies: the evolution and exchange of virulence-associated diversity amongst closely related pathogens.</title>
        <authorList>
            <person name="Park J."/>
            <person name="Zhang Y."/>
            <person name="Buboltz A.M."/>
            <person name="Zhang X."/>
            <person name="Schuster S.C."/>
            <person name="Ahuja U."/>
            <person name="Liu M."/>
            <person name="Miller J.F."/>
            <person name="Sebaihia M."/>
            <person name="Bentley S.D."/>
            <person name="Parkhill J."/>
            <person name="Harvill E.T."/>
        </authorList>
    </citation>
    <scope>NUCLEOTIDE SEQUENCE [LARGE SCALE GENOMIC DNA]</scope>
    <source>
        <strain evidence="2 3">253</strain>
    </source>
</reference>
<dbReference type="HOGENOM" id="CLU_2166089_0_0_4"/>
<evidence type="ECO:0000313" key="3">
    <source>
        <dbReference type="Proteomes" id="UP000007564"/>
    </source>
</evidence>
<dbReference type="AlphaFoldDB" id="A0A0H3P0K3"/>
<reference evidence="2" key="2">
    <citation type="submission" date="2012-07" db="EMBL/GenBank/DDBJ databases">
        <authorList>
            <person name="Aslett M."/>
        </authorList>
    </citation>
    <scope>NUCLEOTIDE SEQUENCE</scope>
    <source>
        <strain evidence="2">253</strain>
    </source>
</reference>
<accession>A0A0H3P0K3</accession>
<dbReference type="OrthoDB" id="8643856at2"/>
<evidence type="ECO:0000313" key="2">
    <source>
        <dbReference type="EMBL" id="CCJ53230.1"/>
    </source>
</evidence>
<dbReference type="KEGG" id="bbh:BN112_0044"/>
<organism evidence="2 3">
    <name type="scientific">Bordetella bronchiseptica 253</name>
    <dbReference type="NCBI Taxonomy" id="568707"/>
    <lineage>
        <taxon>Bacteria</taxon>
        <taxon>Pseudomonadati</taxon>
        <taxon>Pseudomonadota</taxon>
        <taxon>Betaproteobacteria</taxon>
        <taxon>Burkholderiales</taxon>
        <taxon>Alcaligenaceae</taxon>
        <taxon>Bordetella</taxon>
    </lineage>
</organism>